<dbReference type="PANTHER" id="PTHR32347">
    <property type="entry name" value="EFFLUX SYSTEM COMPONENT YKNX-RELATED"/>
    <property type="match status" value="1"/>
</dbReference>
<evidence type="ECO:0000259" key="5">
    <source>
        <dbReference type="Pfam" id="PF25954"/>
    </source>
</evidence>
<evidence type="ECO:0000313" key="7">
    <source>
        <dbReference type="Proteomes" id="UP000502415"/>
    </source>
</evidence>
<evidence type="ECO:0000256" key="4">
    <source>
        <dbReference type="SAM" id="SignalP"/>
    </source>
</evidence>
<feature type="domain" description="CusB-like beta-barrel" evidence="5">
    <location>
        <begin position="290"/>
        <end position="363"/>
    </location>
</feature>
<dbReference type="RefSeq" id="WP_170204466.1">
    <property type="nucleotide sequence ID" value="NZ_CP051685.1"/>
</dbReference>
<dbReference type="PANTHER" id="PTHR32347:SF23">
    <property type="entry name" value="BLL5650 PROTEIN"/>
    <property type="match status" value="1"/>
</dbReference>
<feature type="signal peptide" evidence="4">
    <location>
        <begin position="1"/>
        <end position="24"/>
    </location>
</feature>
<keyword evidence="2" id="KW-0175">Coiled coil</keyword>
<dbReference type="GO" id="GO:0030313">
    <property type="term" value="C:cell envelope"/>
    <property type="evidence" value="ECO:0007669"/>
    <property type="project" value="UniProtKB-SubCell"/>
</dbReference>
<reference evidence="6 7" key="1">
    <citation type="submission" date="2020-04" db="EMBL/GenBank/DDBJ databases">
        <title>Genome sequencing of novel species.</title>
        <authorList>
            <person name="Heo J."/>
            <person name="Kim S.-J."/>
            <person name="Kim J.-S."/>
            <person name="Hong S.-B."/>
            <person name="Kwon S.-W."/>
        </authorList>
    </citation>
    <scope>NUCLEOTIDE SEQUENCE [LARGE SCALE GENOMIC DNA]</scope>
    <source>
        <strain evidence="6 7">GN2-R2</strain>
    </source>
</reference>
<evidence type="ECO:0000313" key="6">
    <source>
        <dbReference type="EMBL" id="QJE02379.1"/>
    </source>
</evidence>
<dbReference type="Gene3D" id="2.40.30.170">
    <property type="match status" value="2"/>
</dbReference>
<dbReference type="AlphaFoldDB" id="A0A7Z2ZUG0"/>
<dbReference type="KEGG" id="mfy:HH212_22080"/>
<dbReference type="SUPFAM" id="SSF111369">
    <property type="entry name" value="HlyD-like secretion proteins"/>
    <property type="match status" value="1"/>
</dbReference>
<evidence type="ECO:0000256" key="2">
    <source>
        <dbReference type="ARBA" id="ARBA00023054"/>
    </source>
</evidence>
<name>A0A7Z2ZUG0_9BURK</name>
<feature type="region of interest" description="Disordered" evidence="3">
    <location>
        <begin position="37"/>
        <end position="74"/>
    </location>
</feature>
<feature type="chain" id="PRO_5030662842" evidence="4">
    <location>
        <begin position="25"/>
        <end position="682"/>
    </location>
</feature>
<sequence length="682" mass="71774">MRLRRLVVPGAALALAGAAALAYAWNAAGTPAANVASVPAAGSPAAGSPAAGSPAAGSPAAGSPAAGTPAATPDARPVLITGEVDALDSQTVFVPPSNNSPVVLRNFLAEGSHARAGDLVLRIEVGGAADPDRLKAELERTRANAASETAKLEVAAVEADKALVSARAALDKAKVEAALPKEQIGLLNYDRYQAELDRATRDFAIKQDGLQNAGRAVERRRQDGELEVKKLQINQAFQVAQLAQAEVRAAHDGVVVHGYSPFNGERVDEGSSVWPGNVAGAVVGNGRMGVTAWVLEADRPYLRDAQAVGVRFDALPGTVLEGRVASITSAPEARPRWGLGRYFRVRIALPERHGLPLVAGMSALIVPGAPGAPDAAAHTGRPATAAAAGALVVEGEIASRRTMPVAPPTIPNVWQYKLATLAPEGMMVEQGQPIAVFEAEEVRNQLVTQQGALKERERALEKLLLEQAEADRSGVLAQAEALSNADKAERKASQPKELVRRVDYDKLVIERTEKTQLARLAQRQAEAQRRTRQAERAALQADVTQLRHQIAGLLKGQAGLTVKAPRRGLVLYRNDFNGSKFATGSQVWMGMSVATLADTDQLCVDAKVPEAQAAGLRPGQAARVTVPGTRQSLPARVSTLGNAFHGKSAAQSTVVRDIRLEFDTPPKDLKPGAAVQVELVRA</sequence>
<comment type="subcellular location">
    <subcellularLocation>
        <location evidence="1">Cell envelope</location>
    </subcellularLocation>
</comment>
<dbReference type="InterPro" id="IPR050465">
    <property type="entry name" value="UPF0194_transport"/>
</dbReference>
<dbReference type="Proteomes" id="UP000502415">
    <property type="component" value="Chromosome"/>
</dbReference>
<feature type="compositionally biased region" description="Low complexity" evidence="3">
    <location>
        <begin position="37"/>
        <end position="73"/>
    </location>
</feature>
<dbReference type="Pfam" id="PF25954">
    <property type="entry name" value="Beta-barrel_RND_2"/>
    <property type="match status" value="2"/>
</dbReference>
<evidence type="ECO:0000256" key="1">
    <source>
        <dbReference type="ARBA" id="ARBA00004196"/>
    </source>
</evidence>
<organism evidence="6 7">
    <name type="scientific">Massilia forsythiae</name>
    <dbReference type="NCBI Taxonomy" id="2728020"/>
    <lineage>
        <taxon>Bacteria</taxon>
        <taxon>Pseudomonadati</taxon>
        <taxon>Pseudomonadota</taxon>
        <taxon>Betaproteobacteria</taxon>
        <taxon>Burkholderiales</taxon>
        <taxon>Oxalobacteraceae</taxon>
        <taxon>Telluria group</taxon>
        <taxon>Massilia</taxon>
    </lineage>
</organism>
<feature type="domain" description="CusB-like beta-barrel" evidence="5">
    <location>
        <begin position="604"/>
        <end position="680"/>
    </location>
</feature>
<proteinExistence type="predicted"/>
<gene>
    <name evidence="6" type="ORF">HH212_22080</name>
</gene>
<keyword evidence="4" id="KW-0732">Signal</keyword>
<keyword evidence="7" id="KW-1185">Reference proteome</keyword>
<protein>
    <submittedName>
        <fullName evidence="6">HlyD family efflux transporter periplasmic adaptor subunit</fullName>
    </submittedName>
</protein>
<evidence type="ECO:0000256" key="3">
    <source>
        <dbReference type="SAM" id="MobiDB-lite"/>
    </source>
</evidence>
<dbReference type="EMBL" id="CP051685">
    <property type="protein sequence ID" value="QJE02379.1"/>
    <property type="molecule type" value="Genomic_DNA"/>
</dbReference>
<dbReference type="InterPro" id="IPR058792">
    <property type="entry name" value="Beta-barrel_RND_2"/>
</dbReference>
<accession>A0A7Z2ZUG0</accession>